<comment type="caution">
    <text evidence="2">The sequence shown here is derived from an EMBL/GenBank/DDBJ whole genome shotgun (WGS) entry which is preliminary data.</text>
</comment>
<accession>A0A937KCZ0</accession>
<gene>
    <name evidence="2" type="ORF">JMN32_16505</name>
</gene>
<dbReference type="AlphaFoldDB" id="A0A937KCZ0"/>
<organism evidence="2 3">
    <name type="scientific">Fulvivirga marina</name>
    <dbReference type="NCBI Taxonomy" id="2494733"/>
    <lineage>
        <taxon>Bacteria</taxon>
        <taxon>Pseudomonadati</taxon>
        <taxon>Bacteroidota</taxon>
        <taxon>Cytophagia</taxon>
        <taxon>Cytophagales</taxon>
        <taxon>Fulvivirgaceae</taxon>
        <taxon>Fulvivirga</taxon>
    </lineage>
</organism>
<evidence type="ECO:0000256" key="1">
    <source>
        <dbReference type="SAM" id="SignalP"/>
    </source>
</evidence>
<proteinExistence type="predicted"/>
<feature type="chain" id="PRO_5036841147" evidence="1">
    <location>
        <begin position="22"/>
        <end position="215"/>
    </location>
</feature>
<dbReference type="RefSeq" id="WP_202857462.1">
    <property type="nucleotide sequence ID" value="NZ_JAEUGD010000058.1"/>
</dbReference>
<feature type="signal peptide" evidence="1">
    <location>
        <begin position="1"/>
        <end position="21"/>
    </location>
</feature>
<protein>
    <submittedName>
        <fullName evidence="2">Uncharacterized protein</fullName>
    </submittedName>
</protein>
<reference evidence="2" key="1">
    <citation type="submission" date="2021-01" db="EMBL/GenBank/DDBJ databases">
        <title>Fulvivirga kasyanovii gen. nov., sp nov., a novel member of the phylum Bacteroidetes isolated from seawater in a mussel farm.</title>
        <authorList>
            <person name="Zhao L.-H."/>
            <person name="Wang Z.-J."/>
        </authorList>
    </citation>
    <scope>NUCLEOTIDE SEQUENCE</scope>
    <source>
        <strain evidence="2">29W222</strain>
    </source>
</reference>
<keyword evidence="3" id="KW-1185">Reference proteome</keyword>
<evidence type="ECO:0000313" key="2">
    <source>
        <dbReference type="EMBL" id="MBL6447919.1"/>
    </source>
</evidence>
<keyword evidence="1" id="KW-0732">Signal</keyword>
<evidence type="ECO:0000313" key="3">
    <source>
        <dbReference type="Proteomes" id="UP000614216"/>
    </source>
</evidence>
<dbReference type="PROSITE" id="PS51257">
    <property type="entry name" value="PROKAR_LIPOPROTEIN"/>
    <property type="match status" value="1"/>
</dbReference>
<name>A0A937KCZ0_9BACT</name>
<dbReference type="EMBL" id="JAEUGD010000058">
    <property type="protein sequence ID" value="MBL6447919.1"/>
    <property type="molecule type" value="Genomic_DNA"/>
</dbReference>
<sequence length="215" mass="24300">MKKSIQVKLLAALMVAMSLFSCEDTQIVEPFAPSGTKVELPKPMTIKRGDTNRSFTDDGYIEDFKCSWFETYEVSKPWLNQVLYLDVDAPTVPYYFSNAKVYRKYGKYYSALIQPGGFVAMNFEYKKICDRVNLTIGTWNEVFEPDHIYPKSGYDLYIYQSGDWKLFKSVTCTNPQTTGFDIPLVLSGIAVAVVAHPDNIEPLDLSGLYLSVAGN</sequence>
<dbReference type="Proteomes" id="UP000614216">
    <property type="component" value="Unassembled WGS sequence"/>
</dbReference>